<name>A0ACB9XTT9_CHAAC</name>
<dbReference type="Proteomes" id="UP001057452">
    <property type="component" value="Chromosome 3"/>
</dbReference>
<evidence type="ECO:0000313" key="1">
    <source>
        <dbReference type="EMBL" id="KAI4830329.1"/>
    </source>
</evidence>
<accession>A0ACB9XTT9</accession>
<protein>
    <submittedName>
        <fullName evidence="1">Uncharacterized protein</fullName>
    </submittedName>
</protein>
<gene>
    <name evidence="1" type="ORF">KUCAC02_001968</name>
</gene>
<sequence length="208" mass="22958">MVCHSQEACTLYCPDVNTPAATTPNITSNGVIWYKEGESTPKANYFLSVEEKDHGVYTCTRSYLYCGQIYNMTFTVVLDIQPKGKTVVEAVLDCIEQSRMVLLVPSSPDTGPGSGLLSAIHAALVERQTCLVFIKTEKTEVLRSGSFPEALQILSEAGACVTWKGMRSMPPSSPFWKELRYHLPAPQHASKIRLLPQTSQDVPSWSNV</sequence>
<evidence type="ECO:0000313" key="2">
    <source>
        <dbReference type="Proteomes" id="UP001057452"/>
    </source>
</evidence>
<keyword evidence="2" id="KW-1185">Reference proteome</keyword>
<comment type="caution">
    <text evidence="1">The sequence shown here is derived from an EMBL/GenBank/DDBJ whole genome shotgun (WGS) entry which is preliminary data.</text>
</comment>
<proteinExistence type="predicted"/>
<organism evidence="1 2">
    <name type="scientific">Chaenocephalus aceratus</name>
    <name type="common">Blackfin icefish</name>
    <name type="synonym">Chaenichthys aceratus</name>
    <dbReference type="NCBI Taxonomy" id="36190"/>
    <lineage>
        <taxon>Eukaryota</taxon>
        <taxon>Metazoa</taxon>
        <taxon>Chordata</taxon>
        <taxon>Craniata</taxon>
        <taxon>Vertebrata</taxon>
        <taxon>Euteleostomi</taxon>
        <taxon>Actinopterygii</taxon>
        <taxon>Neopterygii</taxon>
        <taxon>Teleostei</taxon>
        <taxon>Neoteleostei</taxon>
        <taxon>Acanthomorphata</taxon>
        <taxon>Eupercaria</taxon>
        <taxon>Perciformes</taxon>
        <taxon>Notothenioidei</taxon>
        <taxon>Channichthyidae</taxon>
        <taxon>Chaenocephalus</taxon>
    </lineage>
</organism>
<reference evidence="1" key="1">
    <citation type="submission" date="2022-05" db="EMBL/GenBank/DDBJ databases">
        <title>Chromosome-level genome of Chaenocephalus aceratus.</title>
        <authorList>
            <person name="Park H."/>
        </authorList>
    </citation>
    <scope>NUCLEOTIDE SEQUENCE</scope>
    <source>
        <strain evidence="1">KU_202001</strain>
    </source>
</reference>
<dbReference type="EMBL" id="CM043787">
    <property type="protein sequence ID" value="KAI4830329.1"/>
    <property type="molecule type" value="Genomic_DNA"/>
</dbReference>